<feature type="transmembrane region" description="Helical" evidence="2">
    <location>
        <begin position="46"/>
        <end position="67"/>
    </location>
</feature>
<proteinExistence type="predicted"/>
<protein>
    <submittedName>
        <fullName evidence="3">Uncharacterized protein</fullName>
    </submittedName>
</protein>
<dbReference type="GeneTree" id="ENSGT00530000064570"/>
<evidence type="ECO:0000313" key="4">
    <source>
        <dbReference type="Proteomes" id="UP000694414"/>
    </source>
</evidence>
<keyword evidence="2" id="KW-1133">Transmembrane helix</keyword>
<sequence>MEPGAAAAAAAEGRDGLRERRGVSEAERQPQSGANGLPKHSYWLDLFFFLVLDVVLFVFVYLLPWCVSGMRR</sequence>
<keyword evidence="2" id="KW-0812">Transmembrane</keyword>
<reference evidence="3" key="1">
    <citation type="submission" date="2025-08" db="UniProtKB">
        <authorList>
            <consortium name="Ensembl"/>
        </authorList>
    </citation>
    <scope>IDENTIFICATION</scope>
</reference>
<evidence type="ECO:0000256" key="1">
    <source>
        <dbReference type="SAM" id="MobiDB-lite"/>
    </source>
</evidence>
<dbReference type="PANTHER" id="PTHR37367:SF1">
    <property type="entry name" value="CHROMOSOME 4 OPEN READING FRAME 3"/>
    <property type="match status" value="1"/>
</dbReference>
<dbReference type="Proteomes" id="UP000694414">
    <property type="component" value="Unplaced"/>
</dbReference>
<name>A0A8C9DDW2_PROSS</name>
<feature type="region of interest" description="Disordered" evidence="1">
    <location>
        <begin position="1"/>
        <end position="37"/>
    </location>
</feature>
<reference evidence="3" key="2">
    <citation type="submission" date="2025-09" db="UniProtKB">
        <authorList>
            <consortium name="Ensembl"/>
        </authorList>
    </citation>
    <scope>IDENTIFICATION</scope>
</reference>
<dbReference type="PANTHER" id="PTHR37367">
    <property type="entry name" value="CHROMOSOME 4 OPEN READING FRAME 3"/>
    <property type="match status" value="1"/>
</dbReference>
<accession>A0A8C9DDW2</accession>
<dbReference type="Ensembl" id="ENSPSMT00000002852.1">
    <property type="protein sequence ID" value="ENSPSMP00000002406.1"/>
    <property type="gene ID" value="ENSPSMG00000001889.1"/>
</dbReference>
<dbReference type="Pfam" id="PF17696">
    <property type="entry name" value="ALN"/>
    <property type="match status" value="1"/>
</dbReference>
<evidence type="ECO:0000256" key="2">
    <source>
        <dbReference type="SAM" id="Phobius"/>
    </source>
</evidence>
<evidence type="ECO:0000313" key="3">
    <source>
        <dbReference type="Ensembl" id="ENSPSMP00000002406.1"/>
    </source>
</evidence>
<feature type="compositionally biased region" description="Basic and acidic residues" evidence="1">
    <location>
        <begin position="12"/>
        <end position="28"/>
    </location>
</feature>
<dbReference type="InterPro" id="IPR038780">
    <property type="entry name" value="ALN"/>
</dbReference>
<organism evidence="3 4">
    <name type="scientific">Prolemur simus</name>
    <name type="common">Greater bamboo lemur</name>
    <name type="synonym">Hapalemur simus</name>
    <dbReference type="NCBI Taxonomy" id="1328070"/>
    <lineage>
        <taxon>Eukaryota</taxon>
        <taxon>Metazoa</taxon>
        <taxon>Chordata</taxon>
        <taxon>Craniata</taxon>
        <taxon>Vertebrata</taxon>
        <taxon>Euteleostomi</taxon>
        <taxon>Mammalia</taxon>
        <taxon>Eutheria</taxon>
        <taxon>Euarchontoglires</taxon>
        <taxon>Primates</taxon>
        <taxon>Strepsirrhini</taxon>
        <taxon>Lemuriformes</taxon>
        <taxon>Lemuridae</taxon>
        <taxon>Prolemur</taxon>
    </lineage>
</organism>
<feature type="compositionally biased region" description="Low complexity" evidence="1">
    <location>
        <begin position="1"/>
        <end position="11"/>
    </location>
</feature>
<keyword evidence="4" id="KW-1185">Reference proteome</keyword>
<keyword evidence="2" id="KW-0472">Membrane</keyword>
<dbReference type="AlphaFoldDB" id="A0A8C9DDW2"/>